<gene>
    <name evidence="1" type="ORF">R3P38DRAFT_1623256</name>
</gene>
<sequence length="77" mass="8905">MKRTVFGSFSTGCRDAVNFLHNGPTIVQQGYDLYSDGIFRIASLFRWEYAVLKQSKIKELAELRKIARKCDVELFVE</sequence>
<evidence type="ECO:0000313" key="2">
    <source>
        <dbReference type="Proteomes" id="UP001362999"/>
    </source>
</evidence>
<accession>A0AAW0AG08</accession>
<keyword evidence="2" id="KW-1185">Reference proteome</keyword>
<reference evidence="1 2" key="1">
    <citation type="journal article" date="2024" name="J Genomics">
        <title>Draft genome sequencing and assembly of Favolaschia claudopus CIRM-BRFM 2984 isolated from oak limbs.</title>
        <authorList>
            <person name="Navarro D."/>
            <person name="Drula E."/>
            <person name="Chaduli D."/>
            <person name="Cazenave R."/>
            <person name="Ahrendt S."/>
            <person name="Wang J."/>
            <person name="Lipzen A."/>
            <person name="Daum C."/>
            <person name="Barry K."/>
            <person name="Grigoriev I.V."/>
            <person name="Favel A."/>
            <person name="Rosso M.N."/>
            <person name="Martin F."/>
        </authorList>
    </citation>
    <scope>NUCLEOTIDE SEQUENCE [LARGE SCALE GENOMIC DNA]</scope>
    <source>
        <strain evidence="1 2">CIRM-BRFM 2984</strain>
    </source>
</reference>
<dbReference type="EMBL" id="JAWWNJ010000069">
    <property type="protein sequence ID" value="KAK7007952.1"/>
    <property type="molecule type" value="Genomic_DNA"/>
</dbReference>
<dbReference type="AlphaFoldDB" id="A0AAW0AG08"/>
<dbReference type="Proteomes" id="UP001362999">
    <property type="component" value="Unassembled WGS sequence"/>
</dbReference>
<organism evidence="1 2">
    <name type="scientific">Favolaschia claudopus</name>
    <dbReference type="NCBI Taxonomy" id="2862362"/>
    <lineage>
        <taxon>Eukaryota</taxon>
        <taxon>Fungi</taxon>
        <taxon>Dikarya</taxon>
        <taxon>Basidiomycota</taxon>
        <taxon>Agaricomycotina</taxon>
        <taxon>Agaricomycetes</taxon>
        <taxon>Agaricomycetidae</taxon>
        <taxon>Agaricales</taxon>
        <taxon>Marasmiineae</taxon>
        <taxon>Mycenaceae</taxon>
        <taxon>Favolaschia</taxon>
    </lineage>
</organism>
<proteinExistence type="predicted"/>
<evidence type="ECO:0000313" key="1">
    <source>
        <dbReference type="EMBL" id="KAK7007952.1"/>
    </source>
</evidence>
<comment type="caution">
    <text evidence="1">The sequence shown here is derived from an EMBL/GenBank/DDBJ whole genome shotgun (WGS) entry which is preliminary data.</text>
</comment>
<protein>
    <submittedName>
        <fullName evidence="1">Uncharacterized protein</fullName>
    </submittedName>
</protein>
<name>A0AAW0AG08_9AGAR</name>